<dbReference type="PANTHER" id="PTHR11070:SF2">
    <property type="entry name" value="ATP-DEPENDENT DNA HELICASE SRS2"/>
    <property type="match status" value="1"/>
</dbReference>
<dbReference type="NCBIfam" id="TIGR02784">
    <property type="entry name" value="addA_alphas"/>
    <property type="match status" value="1"/>
</dbReference>
<evidence type="ECO:0000256" key="4">
    <source>
        <dbReference type="ARBA" id="ARBA00022801"/>
    </source>
</evidence>
<comment type="catalytic activity">
    <reaction evidence="14">
        <text>ATP + H2O = ADP + phosphate + H(+)</text>
        <dbReference type="Rhea" id="RHEA:13065"/>
        <dbReference type="ChEBI" id="CHEBI:15377"/>
        <dbReference type="ChEBI" id="CHEBI:15378"/>
        <dbReference type="ChEBI" id="CHEBI:30616"/>
        <dbReference type="ChEBI" id="CHEBI:43474"/>
        <dbReference type="ChEBI" id="CHEBI:456216"/>
        <dbReference type="EC" id="5.6.2.4"/>
    </reaction>
</comment>
<feature type="compositionally biased region" description="Low complexity" evidence="16">
    <location>
        <begin position="983"/>
        <end position="1002"/>
    </location>
</feature>
<evidence type="ECO:0000259" key="17">
    <source>
        <dbReference type="PROSITE" id="PS51198"/>
    </source>
</evidence>
<dbReference type="EC" id="5.6.2.4" evidence="12"/>
<dbReference type="Pfam" id="PF00580">
    <property type="entry name" value="UvrD-helicase"/>
    <property type="match status" value="1"/>
</dbReference>
<evidence type="ECO:0000256" key="15">
    <source>
        <dbReference type="PROSITE-ProRule" id="PRU00560"/>
    </source>
</evidence>
<accession>A0A1H4E3F5</accession>
<keyword evidence="5 15" id="KW-0347">Helicase</keyword>
<keyword evidence="2 15" id="KW-0547">Nucleotide-binding</keyword>
<dbReference type="InterPro" id="IPR014016">
    <property type="entry name" value="UvrD-like_ATP-bd"/>
</dbReference>
<dbReference type="GO" id="GO:0043138">
    <property type="term" value="F:3'-5' DNA helicase activity"/>
    <property type="evidence" value="ECO:0007669"/>
    <property type="project" value="UniProtKB-EC"/>
</dbReference>
<keyword evidence="6" id="KW-0269">Exonuclease</keyword>
<dbReference type="GO" id="GO:0033202">
    <property type="term" value="C:DNA helicase complex"/>
    <property type="evidence" value="ECO:0007669"/>
    <property type="project" value="TreeGrafter"/>
</dbReference>
<feature type="domain" description="UvrD-like helicase ATP-binding" evidence="17">
    <location>
        <begin position="11"/>
        <end position="494"/>
    </location>
</feature>
<feature type="region of interest" description="Disordered" evidence="16">
    <location>
        <begin position="1"/>
        <end position="30"/>
    </location>
</feature>
<reference evidence="19 20" key="1">
    <citation type="submission" date="2016-10" db="EMBL/GenBank/DDBJ databases">
        <authorList>
            <person name="de Groot N.N."/>
        </authorList>
    </citation>
    <scope>NUCLEOTIDE SEQUENCE [LARGE SCALE GENOMIC DNA]</scope>
    <source>
        <strain evidence="19 20">DSM 15345</strain>
    </source>
</reference>
<dbReference type="SUPFAM" id="SSF52540">
    <property type="entry name" value="P-loop containing nucleoside triphosphate hydrolases"/>
    <property type="match status" value="1"/>
</dbReference>
<dbReference type="STRING" id="89524.SAMN05444370_11215"/>
<dbReference type="InterPro" id="IPR038726">
    <property type="entry name" value="PDDEXK_AddAB-type"/>
</dbReference>
<dbReference type="GO" id="GO:0003677">
    <property type="term" value="F:DNA binding"/>
    <property type="evidence" value="ECO:0007669"/>
    <property type="project" value="UniProtKB-KW"/>
</dbReference>
<keyword evidence="9" id="KW-0234">DNA repair</keyword>
<evidence type="ECO:0000313" key="20">
    <source>
        <dbReference type="Proteomes" id="UP000198703"/>
    </source>
</evidence>
<evidence type="ECO:0000256" key="16">
    <source>
        <dbReference type="SAM" id="MobiDB-lite"/>
    </source>
</evidence>
<evidence type="ECO:0000256" key="12">
    <source>
        <dbReference type="ARBA" id="ARBA00034808"/>
    </source>
</evidence>
<sequence>MADGATDPSRVERASAAQRRAADPHASVWTSANAGSGKTRVLTDRVARLLLAGARPERILCLTYTRAAAAEMADRLSRTLGAWALADAATLRREMRALAGPEAALDDATLARARTLFAQALETPGGLKLQTIHAFCDGVLRRFPLEAGVSPAFTVLDDAARDAAASRARDRAATEDPGAFDAAAAHVGDESLESLCAEILHGRDLWAGRPTPARLAAAFGLGEAALADDPLGALWDGFARADLRRAAVALAASSRNDGWIGAPLAEALAAAGPEESGAALARALRTDGGAGALRNFDKVPTAALVKREPWIRPLLARLADHADPLLRRAEAIAAANHAIALSRFAAAFLDAFALEKRALGALDFDDLVERAAALLTDPVAGAWARYRLDGGVDHILVDEAQDTAPRQWDVICALAEAFFEEQPPEDADGRGPGAAAGPTPRSLFVVGDEKQSIYSFQGADVALFGAKREEIDARLREGGRALVRTPLEWSFRSAPAILKAVDLTFGIAREGMTSTDDDILHAAVRPLVGRVDLWPLVPKPDDAPETPWDEPLDAPAPGNPRLLLARALAAEIRRWLDEGETLPGGDRAVRPGDVMVLVRRRDILAAELVRRLKTLGVPVAGADRLALGEALAAKDLLALARFALTPDDDLTLATVLRSPLFGMAAEALERLALGRTNAGRPGSLWAALRAAPEHAATTAALIAAMGRADYARPFEFFDAALGADAAGRRRMAARLGPEAEDAIDELLARALAYEIEAVPTLEGFVDWLGRSAVTVKREMDKGDPDGPGAVRVMTVHAAKGLEAPVVILPDCGPRAAPRGKAVARVAEPGANDRSRLPAWRLPGARAAALEEAKAAAALAERDEARRLLYVAMTRAERWLIVCGAGEEKPPKGEIPRESWRSLVAKGLESGGTALPAAAPPPLRELIGDEILRMQDAGAQAPAPLRPGPGPALSRPPWIAAPPPPAPRAPTRFRASDLGGGGAKPAPDLAPLEAPAGPVETPPARDAAAALAWGVAVHALLELLPDAPPEERGALAEAILRRAAPAADASARAAMRAEAEAVMALPELAGAFAPEATAEATLSVALPGLGVVSGRIDRLAVDAETALAVDFKTDAAPPPGAAPEPYLRQLAAYRAGLRLIYPDRVARAALVWTRIGRVDALDDAALDAALARAQSEAAG</sequence>
<organism evidence="19 20">
    <name type="scientific">Rubrimonas cliftonensis</name>
    <dbReference type="NCBI Taxonomy" id="89524"/>
    <lineage>
        <taxon>Bacteria</taxon>
        <taxon>Pseudomonadati</taxon>
        <taxon>Pseudomonadota</taxon>
        <taxon>Alphaproteobacteria</taxon>
        <taxon>Rhodobacterales</taxon>
        <taxon>Paracoccaceae</taxon>
        <taxon>Rubrimonas</taxon>
    </lineage>
</organism>
<evidence type="ECO:0000256" key="1">
    <source>
        <dbReference type="ARBA" id="ARBA00022722"/>
    </source>
</evidence>
<evidence type="ECO:0000256" key="9">
    <source>
        <dbReference type="ARBA" id="ARBA00023204"/>
    </source>
</evidence>
<evidence type="ECO:0000256" key="6">
    <source>
        <dbReference type="ARBA" id="ARBA00022839"/>
    </source>
</evidence>
<dbReference type="EMBL" id="FNQM01000012">
    <property type="protein sequence ID" value="SEA79299.1"/>
    <property type="molecule type" value="Genomic_DNA"/>
</dbReference>
<keyword evidence="3" id="KW-0227">DNA damage</keyword>
<protein>
    <recommendedName>
        <fullName evidence="12">DNA 3'-5' helicase</fullName>
        <ecNumber evidence="12">5.6.2.4</ecNumber>
    </recommendedName>
    <alternativeName>
        <fullName evidence="13">DNA 3'-5' helicase II</fullName>
    </alternativeName>
</protein>
<feature type="compositionally biased region" description="Pro residues" evidence="16">
    <location>
        <begin position="958"/>
        <end position="967"/>
    </location>
</feature>
<dbReference type="GO" id="GO:0005829">
    <property type="term" value="C:cytosol"/>
    <property type="evidence" value="ECO:0007669"/>
    <property type="project" value="TreeGrafter"/>
</dbReference>
<feature type="domain" description="UvrD-like helicase C-terminal" evidence="18">
    <location>
        <begin position="517"/>
        <end position="800"/>
    </location>
</feature>
<dbReference type="InterPro" id="IPR011604">
    <property type="entry name" value="PDDEXK-like_dom_sf"/>
</dbReference>
<keyword evidence="8" id="KW-0238">DNA-binding</keyword>
<dbReference type="Pfam" id="PF12705">
    <property type="entry name" value="PDDEXK_1"/>
    <property type="match status" value="1"/>
</dbReference>
<dbReference type="GO" id="GO:0004527">
    <property type="term" value="F:exonuclease activity"/>
    <property type="evidence" value="ECO:0007669"/>
    <property type="project" value="UniProtKB-KW"/>
</dbReference>
<gene>
    <name evidence="19" type="ORF">SAMN05444370_11215</name>
</gene>
<dbReference type="PROSITE" id="PS51198">
    <property type="entry name" value="UVRD_HELICASE_ATP_BIND"/>
    <property type="match status" value="1"/>
</dbReference>
<dbReference type="PROSITE" id="PS51217">
    <property type="entry name" value="UVRD_HELICASE_CTER"/>
    <property type="match status" value="1"/>
</dbReference>
<dbReference type="Pfam" id="PF13361">
    <property type="entry name" value="UvrD_C"/>
    <property type="match status" value="1"/>
</dbReference>
<dbReference type="PANTHER" id="PTHR11070">
    <property type="entry name" value="UVRD / RECB / PCRA DNA HELICASE FAMILY MEMBER"/>
    <property type="match status" value="1"/>
</dbReference>
<evidence type="ECO:0000256" key="2">
    <source>
        <dbReference type="ARBA" id="ARBA00022741"/>
    </source>
</evidence>
<dbReference type="RefSeq" id="WP_175478950.1">
    <property type="nucleotide sequence ID" value="NZ_FNQM01000012.1"/>
</dbReference>
<dbReference type="Gene3D" id="1.10.486.10">
    <property type="entry name" value="PCRA, domain 4"/>
    <property type="match status" value="1"/>
</dbReference>
<feature type="binding site" evidence="15">
    <location>
        <begin position="32"/>
        <end position="39"/>
    </location>
    <ligand>
        <name>ATP</name>
        <dbReference type="ChEBI" id="CHEBI:30616"/>
    </ligand>
</feature>
<dbReference type="Gene3D" id="3.90.320.10">
    <property type="match status" value="1"/>
</dbReference>
<dbReference type="InterPro" id="IPR014151">
    <property type="entry name" value="DNA_helicase_AddA"/>
</dbReference>
<keyword evidence="20" id="KW-1185">Reference proteome</keyword>
<evidence type="ECO:0000259" key="18">
    <source>
        <dbReference type="PROSITE" id="PS51217"/>
    </source>
</evidence>
<dbReference type="GO" id="GO:0000725">
    <property type="term" value="P:recombinational repair"/>
    <property type="evidence" value="ECO:0007669"/>
    <property type="project" value="TreeGrafter"/>
</dbReference>
<comment type="catalytic activity">
    <reaction evidence="11">
        <text>Couples ATP hydrolysis with the unwinding of duplex DNA by translocating in the 3'-5' direction.</text>
        <dbReference type="EC" id="5.6.2.4"/>
    </reaction>
</comment>
<dbReference type="Gene3D" id="3.40.50.300">
    <property type="entry name" value="P-loop containing nucleotide triphosphate hydrolases"/>
    <property type="match status" value="4"/>
</dbReference>
<feature type="region of interest" description="Disordered" evidence="16">
    <location>
        <begin position="939"/>
        <end position="1002"/>
    </location>
</feature>
<keyword evidence="1" id="KW-0540">Nuclease</keyword>
<evidence type="ECO:0000256" key="3">
    <source>
        <dbReference type="ARBA" id="ARBA00022763"/>
    </source>
</evidence>
<evidence type="ECO:0000256" key="11">
    <source>
        <dbReference type="ARBA" id="ARBA00034617"/>
    </source>
</evidence>
<dbReference type="InterPro" id="IPR014017">
    <property type="entry name" value="DNA_helicase_UvrD-like_C"/>
</dbReference>
<dbReference type="Proteomes" id="UP000198703">
    <property type="component" value="Unassembled WGS sequence"/>
</dbReference>
<keyword evidence="7 15" id="KW-0067">ATP-binding</keyword>
<name>A0A1H4E3F5_9RHOB</name>
<evidence type="ECO:0000256" key="10">
    <source>
        <dbReference type="ARBA" id="ARBA00023235"/>
    </source>
</evidence>
<evidence type="ECO:0000256" key="7">
    <source>
        <dbReference type="ARBA" id="ARBA00022840"/>
    </source>
</evidence>
<dbReference type="GO" id="GO:0005524">
    <property type="term" value="F:ATP binding"/>
    <property type="evidence" value="ECO:0007669"/>
    <property type="project" value="UniProtKB-UniRule"/>
</dbReference>
<evidence type="ECO:0000256" key="8">
    <source>
        <dbReference type="ARBA" id="ARBA00023125"/>
    </source>
</evidence>
<keyword evidence="10" id="KW-0413">Isomerase</keyword>
<dbReference type="InterPro" id="IPR000212">
    <property type="entry name" value="DNA_helicase_UvrD/REP"/>
</dbReference>
<dbReference type="AlphaFoldDB" id="A0A1H4E3F5"/>
<evidence type="ECO:0000256" key="5">
    <source>
        <dbReference type="ARBA" id="ARBA00022806"/>
    </source>
</evidence>
<proteinExistence type="predicted"/>
<dbReference type="InterPro" id="IPR027417">
    <property type="entry name" value="P-loop_NTPase"/>
</dbReference>
<evidence type="ECO:0000313" key="19">
    <source>
        <dbReference type="EMBL" id="SEA79299.1"/>
    </source>
</evidence>
<evidence type="ECO:0000256" key="13">
    <source>
        <dbReference type="ARBA" id="ARBA00034923"/>
    </source>
</evidence>
<keyword evidence="4 15" id="KW-0378">Hydrolase</keyword>
<evidence type="ECO:0000256" key="14">
    <source>
        <dbReference type="ARBA" id="ARBA00048988"/>
    </source>
</evidence>